<dbReference type="PROSITE" id="PS00552">
    <property type="entry name" value="HTH_MERR_1"/>
    <property type="match status" value="1"/>
</dbReference>
<keyword evidence="1" id="KW-0805">Transcription regulation</keyword>
<dbReference type="GeneID" id="96286923"/>
<evidence type="ECO:0000259" key="4">
    <source>
        <dbReference type="PROSITE" id="PS50937"/>
    </source>
</evidence>
<dbReference type="PRINTS" id="PR00040">
    <property type="entry name" value="HTHMERR"/>
</dbReference>
<dbReference type="AlphaFoldDB" id="A0A640V0G3"/>
<gene>
    <name evidence="5" type="ORF">Stube_58600</name>
</gene>
<dbReference type="InterPro" id="IPR047057">
    <property type="entry name" value="MerR_fam"/>
</dbReference>
<evidence type="ECO:0000256" key="1">
    <source>
        <dbReference type="ARBA" id="ARBA00023015"/>
    </source>
</evidence>
<reference evidence="5 6" key="1">
    <citation type="submission" date="2019-12" db="EMBL/GenBank/DDBJ databases">
        <title>Whole genome shotgun sequence of Streptomyces tubercidicus NBRC 13090.</title>
        <authorList>
            <person name="Ichikawa N."/>
            <person name="Kimura A."/>
            <person name="Kitahashi Y."/>
            <person name="Komaki H."/>
            <person name="Tamura T."/>
        </authorList>
    </citation>
    <scope>NUCLEOTIDE SEQUENCE [LARGE SCALE GENOMIC DNA]</scope>
    <source>
        <strain evidence="5 6">NBRC 13090</strain>
    </source>
</reference>
<dbReference type="RefSeq" id="WP_159748073.1">
    <property type="nucleotide sequence ID" value="NZ_BLIR01000003.1"/>
</dbReference>
<dbReference type="Pfam" id="PF13411">
    <property type="entry name" value="MerR_1"/>
    <property type="match status" value="1"/>
</dbReference>
<dbReference type="Proteomes" id="UP000431826">
    <property type="component" value="Unassembled WGS sequence"/>
</dbReference>
<protein>
    <submittedName>
        <fullName evidence="5">MerR family transcriptional regulator</fullName>
    </submittedName>
</protein>
<evidence type="ECO:0000313" key="6">
    <source>
        <dbReference type="Proteomes" id="UP000431826"/>
    </source>
</evidence>
<accession>A0A640V0G3</accession>
<dbReference type="GO" id="GO:0003700">
    <property type="term" value="F:DNA-binding transcription factor activity"/>
    <property type="evidence" value="ECO:0007669"/>
    <property type="project" value="InterPro"/>
</dbReference>
<dbReference type="Gene3D" id="1.10.1660.10">
    <property type="match status" value="1"/>
</dbReference>
<keyword evidence="2" id="KW-0238">DNA-binding</keyword>
<dbReference type="PANTHER" id="PTHR30204">
    <property type="entry name" value="REDOX-CYCLING DRUG-SENSING TRANSCRIPTIONAL ACTIVATOR SOXR"/>
    <property type="match status" value="1"/>
</dbReference>
<sequence length="119" mass="13073">MRIGELAQRCGVTVRAIRYYESLGLLESRRGPNGYRVFDDAAVARVRNIRTLLDSGLDGASVAAVGHCLDGDLQGSEPCSDAIALYERRLAVVDERVRSLTEVRDQLARRLAELLGTAR</sequence>
<feature type="domain" description="HTH merR-type" evidence="4">
    <location>
        <begin position="1"/>
        <end position="68"/>
    </location>
</feature>
<dbReference type="OrthoDB" id="3824912at2"/>
<name>A0A640V0G3_9ACTN</name>
<dbReference type="InterPro" id="IPR009061">
    <property type="entry name" value="DNA-bd_dom_put_sf"/>
</dbReference>
<dbReference type="EMBL" id="BLIR01000003">
    <property type="protein sequence ID" value="GFE41187.1"/>
    <property type="molecule type" value="Genomic_DNA"/>
</dbReference>
<dbReference type="SMART" id="SM00422">
    <property type="entry name" value="HTH_MERR"/>
    <property type="match status" value="1"/>
</dbReference>
<keyword evidence="3" id="KW-0804">Transcription</keyword>
<dbReference type="InterPro" id="IPR000551">
    <property type="entry name" value="MerR-type_HTH_dom"/>
</dbReference>
<comment type="caution">
    <text evidence="5">The sequence shown here is derived from an EMBL/GenBank/DDBJ whole genome shotgun (WGS) entry which is preliminary data.</text>
</comment>
<evidence type="ECO:0000313" key="5">
    <source>
        <dbReference type="EMBL" id="GFE41187.1"/>
    </source>
</evidence>
<dbReference type="PROSITE" id="PS50937">
    <property type="entry name" value="HTH_MERR_2"/>
    <property type="match status" value="1"/>
</dbReference>
<dbReference type="GO" id="GO:0003677">
    <property type="term" value="F:DNA binding"/>
    <property type="evidence" value="ECO:0007669"/>
    <property type="project" value="UniProtKB-KW"/>
</dbReference>
<keyword evidence="6" id="KW-1185">Reference proteome</keyword>
<organism evidence="5 6">
    <name type="scientific">Streptomyces tubercidicus</name>
    <dbReference type="NCBI Taxonomy" id="47759"/>
    <lineage>
        <taxon>Bacteria</taxon>
        <taxon>Bacillati</taxon>
        <taxon>Actinomycetota</taxon>
        <taxon>Actinomycetes</taxon>
        <taxon>Kitasatosporales</taxon>
        <taxon>Streptomycetaceae</taxon>
        <taxon>Streptomyces</taxon>
    </lineage>
</organism>
<dbReference type="SUPFAM" id="SSF46955">
    <property type="entry name" value="Putative DNA-binding domain"/>
    <property type="match status" value="1"/>
</dbReference>
<dbReference type="PANTHER" id="PTHR30204:SF94">
    <property type="entry name" value="HEAVY METAL-DEPENDENT TRANSCRIPTIONAL REGULATOR HI_0293-RELATED"/>
    <property type="match status" value="1"/>
</dbReference>
<evidence type="ECO:0000256" key="3">
    <source>
        <dbReference type="ARBA" id="ARBA00023163"/>
    </source>
</evidence>
<proteinExistence type="predicted"/>
<evidence type="ECO:0000256" key="2">
    <source>
        <dbReference type="ARBA" id="ARBA00023125"/>
    </source>
</evidence>